<dbReference type="InterPro" id="IPR051681">
    <property type="entry name" value="Ser/Thr_Kinases-Pseudokinases"/>
</dbReference>
<dbReference type="SMART" id="SM00028">
    <property type="entry name" value="TPR"/>
    <property type="match status" value="6"/>
</dbReference>
<dbReference type="STRING" id="44941.A0A397UB20"/>
<keyword evidence="2 6" id="KW-0547">Nucleotide-binding</keyword>
<keyword evidence="1" id="KW-0677">Repeat</keyword>
<feature type="repeat" description="TPR" evidence="5">
    <location>
        <begin position="448"/>
        <end position="481"/>
    </location>
</feature>
<dbReference type="InterPro" id="IPR019734">
    <property type="entry name" value="TPR_rpt"/>
</dbReference>
<dbReference type="PANTHER" id="PTHR44329">
    <property type="entry name" value="SERINE/THREONINE-PROTEIN KINASE TNNI3K-RELATED"/>
    <property type="match status" value="1"/>
</dbReference>
<dbReference type="Gene3D" id="1.25.40.10">
    <property type="entry name" value="Tetratricopeptide repeat domain"/>
    <property type="match status" value="4"/>
</dbReference>
<dbReference type="PRINTS" id="PR00109">
    <property type="entry name" value="TYRKINASE"/>
</dbReference>
<dbReference type="OrthoDB" id="10261027at2759"/>
<feature type="domain" description="Protein kinase" evidence="7">
    <location>
        <begin position="25"/>
        <end position="289"/>
    </location>
</feature>
<evidence type="ECO:0000313" key="9">
    <source>
        <dbReference type="Proteomes" id="UP000266673"/>
    </source>
</evidence>
<evidence type="ECO:0000256" key="6">
    <source>
        <dbReference type="PROSITE-ProRule" id="PRU10141"/>
    </source>
</evidence>
<dbReference type="SUPFAM" id="SSF56112">
    <property type="entry name" value="Protein kinase-like (PK-like)"/>
    <property type="match status" value="1"/>
</dbReference>
<evidence type="ECO:0000259" key="7">
    <source>
        <dbReference type="PROSITE" id="PS50011"/>
    </source>
</evidence>
<dbReference type="Proteomes" id="UP000266673">
    <property type="component" value="Unassembled WGS sequence"/>
</dbReference>
<feature type="repeat" description="TPR" evidence="5">
    <location>
        <begin position="367"/>
        <end position="400"/>
    </location>
</feature>
<dbReference type="InterPro" id="IPR011009">
    <property type="entry name" value="Kinase-like_dom_sf"/>
</dbReference>
<feature type="repeat" description="TPR" evidence="5">
    <location>
        <begin position="516"/>
        <end position="549"/>
    </location>
</feature>
<dbReference type="AlphaFoldDB" id="A0A397UB20"/>
<dbReference type="GO" id="GO:0005524">
    <property type="term" value="F:ATP binding"/>
    <property type="evidence" value="ECO:0007669"/>
    <property type="project" value="UniProtKB-UniRule"/>
</dbReference>
<feature type="repeat" description="TPR" evidence="5">
    <location>
        <begin position="414"/>
        <end position="447"/>
    </location>
</feature>
<dbReference type="PROSITE" id="PS50293">
    <property type="entry name" value="TPR_REGION"/>
    <property type="match status" value="1"/>
</dbReference>
<comment type="caution">
    <text evidence="8">The sequence shown here is derived from an EMBL/GenBank/DDBJ whole genome shotgun (WGS) entry which is preliminary data.</text>
</comment>
<feature type="repeat" description="TPR" evidence="5">
    <location>
        <begin position="550"/>
        <end position="583"/>
    </location>
</feature>
<accession>A0A397UB20</accession>
<organism evidence="8 9">
    <name type="scientific">Gigaspora rosea</name>
    <dbReference type="NCBI Taxonomy" id="44941"/>
    <lineage>
        <taxon>Eukaryota</taxon>
        <taxon>Fungi</taxon>
        <taxon>Fungi incertae sedis</taxon>
        <taxon>Mucoromycota</taxon>
        <taxon>Glomeromycotina</taxon>
        <taxon>Glomeromycetes</taxon>
        <taxon>Diversisporales</taxon>
        <taxon>Gigasporaceae</taxon>
        <taxon>Gigaspora</taxon>
    </lineage>
</organism>
<dbReference type="InterPro" id="IPR013105">
    <property type="entry name" value="TPR_2"/>
</dbReference>
<dbReference type="PROSITE" id="PS00107">
    <property type="entry name" value="PROTEIN_KINASE_ATP"/>
    <property type="match status" value="1"/>
</dbReference>
<proteinExistence type="predicted"/>
<keyword evidence="9" id="KW-1185">Reference proteome</keyword>
<feature type="binding site" evidence="6">
    <location>
        <position position="63"/>
    </location>
    <ligand>
        <name>ATP</name>
        <dbReference type="ChEBI" id="CHEBI:30616"/>
    </ligand>
</feature>
<keyword evidence="8" id="KW-0808">Transferase</keyword>
<dbReference type="InterPro" id="IPR001245">
    <property type="entry name" value="Ser-Thr/Tyr_kinase_cat_dom"/>
</dbReference>
<evidence type="ECO:0000313" key="8">
    <source>
        <dbReference type="EMBL" id="RIB06901.1"/>
    </source>
</evidence>
<dbReference type="Pfam" id="PF07719">
    <property type="entry name" value="TPR_2"/>
    <property type="match status" value="1"/>
</dbReference>
<dbReference type="PANTHER" id="PTHR44329:SF298">
    <property type="entry name" value="MIXED LINEAGE KINASE DOMAIN-LIKE PROTEIN"/>
    <property type="match status" value="1"/>
</dbReference>
<dbReference type="InterPro" id="IPR000719">
    <property type="entry name" value="Prot_kinase_dom"/>
</dbReference>
<evidence type="ECO:0000256" key="2">
    <source>
        <dbReference type="ARBA" id="ARBA00022741"/>
    </source>
</evidence>
<evidence type="ECO:0000256" key="4">
    <source>
        <dbReference type="ARBA" id="ARBA00022840"/>
    </source>
</evidence>
<keyword evidence="8" id="KW-0418">Kinase</keyword>
<reference evidence="8 9" key="1">
    <citation type="submission" date="2018-06" db="EMBL/GenBank/DDBJ databases">
        <title>Comparative genomics reveals the genomic features of Rhizophagus irregularis, R. cerebriforme, R. diaphanum and Gigaspora rosea, and their symbiotic lifestyle signature.</title>
        <authorList>
            <person name="Morin E."/>
            <person name="San Clemente H."/>
            <person name="Chen E.C.H."/>
            <person name="De La Providencia I."/>
            <person name="Hainaut M."/>
            <person name="Kuo A."/>
            <person name="Kohler A."/>
            <person name="Murat C."/>
            <person name="Tang N."/>
            <person name="Roy S."/>
            <person name="Loubradou J."/>
            <person name="Henrissat B."/>
            <person name="Grigoriev I.V."/>
            <person name="Corradi N."/>
            <person name="Roux C."/>
            <person name="Martin F.M."/>
        </authorList>
    </citation>
    <scope>NUCLEOTIDE SEQUENCE [LARGE SCALE GENOMIC DNA]</scope>
    <source>
        <strain evidence="8 9">DAOM 194757</strain>
    </source>
</reference>
<dbReference type="PROSITE" id="PS50011">
    <property type="entry name" value="PROTEIN_KINASE_DOM"/>
    <property type="match status" value="1"/>
</dbReference>
<keyword evidence="3 5" id="KW-0802">TPR repeat</keyword>
<dbReference type="Pfam" id="PF07714">
    <property type="entry name" value="PK_Tyr_Ser-Thr"/>
    <property type="match status" value="1"/>
</dbReference>
<protein>
    <submittedName>
        <fullName evidence="8">Kinase-like domain-containing protein</fullName>
    </submittedName>
</protein>
<feature type="repeat" description="TPR" evidence="5">
    <location>
        <begin position="482"/>
        <end position="515"/>
    </location>
</feature>
<dbReference type="Gene3D" id="1.10.510.10">
    <property type="entry name" value="Transferase(Phosphotransferase) domain 1"/>
    <property type="match status" value="1"/>
</dbReference>
<dbReference type="GO" id="GO:0097527">
    <property type="term" value="P:necroptotic signaling pathway"/>
    <property type="evidence" value="ECO:0007669"/>
    <property type="project" value="TreeGrafter"/>
</dbReference>
<gene>
    <name evidence="8" type="ORF">C2G38_2046439</name>
</gene>
<dbReference type="InterPro" id="IPR017441">
    <property type="entry name" value="Protein_kinase_ATP_BS"/>
</dbReference>
<keyword evidence="4 6" id="KW-0067">ATP-binding</keyword>
<dbReference type="GO" id="GO:0004672">
    <property type="term" value="F:protein kinase activity"/>
    <property type="evidence" value="ECO:0007669"/>
    <property type="project" value="InterPro"/>
</dbReference>
<dbReference type="Pfam" id="PF13181">
    <property type="entry name" value="TPR_8"/>
    <property type="match status" value="2"/>
</dbReference>
<evidence type="ECO:0000256" key="5">
    <source>
        <dbReference type="PROSITE-ProRule" id="PRU00339"/>
    </source>
</evidence>
<dbReference type="SUPFAM" id="SSF48452">
    <property type="entry name" value="TPR-like"/>
    <property type="match status" value="2"/>
</dbReference>
<name>A0A397UB20_9GLOM</name>
<sequence>MNQSEDLIQKCLNEERIQFYEYYRFEDFKLIGEGGFGKVYRATFRNNEISVAIKSFKSNVPIKEIVKELKLYRKVDIHSNIIRLLGVTKNKDNTDSSSTHYMLVLEYADSGTLRSYLQNNFNELSWKDKINFALQIASAVKYLHTEEIIHRDLHSKNILVHDKRIKLTDFGLSKRLDEATNSIPNFFGVLPYVDPQSFNKDRPFRFNKKSDIYSLGVLMWEISSGYPPFQAKPENYFALMINISNGDREIPVEGSPPEYIKIYTECWQHDPESRPDIQHVFSNLKNLNFDNGQVTNIITQNSNALKTQKSIRVNQDDQSRADIRLIIPDSVLKRNVTSSPSCYDLMGENEKKRLKLNKSLEIDSNNAITLKELCIAYRMMNKYEESLADLNKSLEIDPNDAIALSEREIDPNNAITFRERGATYRIMNRYKESLKDLNKSLKIDPNDAITLRESGATYRMKNRYEKSLTDLNKSLKINPNDVITLRERGATYFMMNRYKESLADLNKSLEIDPNNAITLKERGATYYRMNRYEESLADLNKSLEINPNDAITLCNRGITYCMMNRYKESLADLNKSLEIDPNDAIALREREKTYMMIHT</sequence>
<evidence type="ECO:0000256" key="1">
    <source>
        <dbReference type="ARBA" id="ARBA00022737"/>
    </source>
</evidence>
<dbReference type="PROSITE" id="PS50005">
    <property type="entry name" value="TPR"/>
    <property type="match status" value="6"/>
</dbReference>
<evidence type="ECO:0000256" key="3">
    <source>
        <dbReference type="ARBA" id="ARBA00022803"/>
    </source>
</evidence>
<dbReference type="InterPro" id="IPR011990">
    <property type="entry name" value="TPR-like_helical_dom_sf"/>
</dbReference>
<dbReference type="Pfam" id="PF13424">
    <property type="entry name" value="TPR_12"/>
    <property type="match status" value="1"/>
</dbReference>
<dbReference type="EMBL" id="QKWP01001745">
    <property type="protein sequence ID" value="RIB06901.1"/>
    <property type="molecule type" value="Genomic_DNA"/>
</dbReference>